<comment type="similarity">
    <text evidence="2 11">Belongs to the faeC family.</text>
</comment>
<evidence type="ECO:0000256" key="2">
    <source>
        <dbReference type="ARBA" id="ARBA00010278"/>
    </source>
</evidence>
<protein>
    <recommendedName>
        <fullName evidence="11">Feruloyl esterase C</fullName>
        <ecNumber evidence="11">3.1.1.73</ecNumber>
    </recommendedName>
    <alternativeName>
        <fullName evidence="11">Ferulic acid esterase C</fullName>
    </alternativeName>
</protein>
<dbReference type="Gene3D" id="3.40.50.1820">
    <property type="entry name" value="alpha/beta hydrolase"/>
    <property type="match status" value="1"/>
</dbReference>
<evidence type="ECO:0000256" key="7">
    <source>
        <dbReference type="ARBA" id="ARBA00023277"/>
    </source>
</evidence>
<keyword evidence="5 11" id="KW-0732">Signal</keyword>
<dbReference type="EC" id="3.1.1.73" evidence="11"/>
<proteinExistence type="inferred from homology"/>
<dbReference type="PANTHER" id="PTHR38050:SF1">
    <property type="entry name" value="FERULOYL ESTERASE C"/>
    <property type="match status" value="1"/>
</dbReference>
<evidence type="ECO:0000256" key="5">
    <source>
        <dbReference type="ARBA" id="ARBA00022729"/>
    </source>
</evidence>
<evidence type="ECO:0000256" key="9">
    <source>
        <dbReference type="ARBA" id="ARBA00025250"/>
    </source>
</evidence>
<reference evidence="14" key="1">
    <citation type="submission" date="2023-01" db="EMBL/GenBank/DDBJ databases">
        <authorList>
            <person name="Van Ghelder C."/>
            <person name="Rancurel C."/>
        </authorList>
    </citation>
    <scope>NUCLEOTIDE SEQUENCE</scope>
    <source>
        <strain evidence="14">CNCM I-4278</strain>
    </source>
</reference>
<dbReference type="InterPro" id="IPR043595">
    <property type="entry name" value="FaeB/C/D"/>
</dbReference>
<dbReference type="PROSITE" id="PS00562">
    <property type="entry name" value="CBM1_1"/>
    <property type="match status" value="1"/>
</dbReference>
<feature type="domain" description="CBM1" evidence="13">
    <location>
        <begin position="325"/>
        <end position="360"/>
    </location>
</feature>
<comment type="catalytic activity">
    <reaction evidence="10 11">
        <text>feruloyl-polysaccharide + H2O = ferulate + polysaccharide.</text>
        <dbReference type="EC" id="3.1.1.73"/>
    </reaction>
</comment>
<evidence type="ECO:0000256" key="12">
    <source>
        <dbReference type="SAM" id="MobiDB-lite"/>
    </source>
</evidence>
<keyword evidence="6 11" id="KW-0378">Hydrolase</keyword>
<evidence type="ECO:0000313" key="15">
    <source>
        <dbReference type="Proteomes" id="UP001152607"/>
    </source>
</evidence>
<dbReference type="GO" id="GO:0030248">
    <property type="term" value="F:cellulose binding"/>
    <property type="evidence" value="ECO:0007669"/>
    <property type="project" value="InterPro"/>
</dbReference>
<dbReference type="EMBL" id="CAOQHR010000002">
    <property type="protein sequence ID" value="CAI6289563.1"/>
    <property type="molecule type" value="Genomic_DNA"/>
</dbReference>
<keyword evidence="15" id="KW-1185">Reference proteome</keyword>
<dbReference type="PANTHER" id="PTHR38050">
    <property type="match status" value="1"/>
</dbReference>
<name>A0A9W4U6Q1_9PLEO</name>
<comment type="caution">
    <text evidence="14">The sequence shown here is derived from an EMBL/GenBank/DDBJ whole genome shotgun (WGS) entry which is preliminary data.</text>
</comment>
<sequence length="360" mass="37790">MFGPLFKGKLVTTAMMLMLLGFLAQVATAAKSAGCGKGAGITSGTKSITVNGKNRQYIVRVPNNYDQNRAYKLIFGLHWLSGTMTDVATGQTVQRDVWDYYGLRRLANESAIFVAPQGLNNGWGNAGGEDITFIDSLVTSMQNGLCVDTAQIFSTGFSYGGAMSYSLACSRPNVFRAVAVLSGGLLSGCSGGTSPIAYLGIHGLRDNVLSISGGRSLRDKFVQNNGCTSQSPREPSQGSYSHVGTSYSGCRSGYPVRWVAFDEGHIAAPRDGGPGDSGTAAFSPGETWNFFNQFAGSDPGTGTPGTPTTTSNPPPTNQPTNPPGNCAALYGQCGGEGWDGPKCCSQGSCKFSNNWYSQCL</sequence>
<evidence type="ECO:0000313" key="14">
    <source>
        <dbReference type="EMBL" id="CAI6289563.1"/>
    </source>
</evidence>
<keyword evidence="8 11" id="KW-0624">Polysaccharide degradation</keyword>
<evidence type="ECO:0000256" key="8">
    <source>
        <dbReference type="ARBA" id="ARBA00023326"/>
    </source>
</evidence>
<feature type="chain" id="PRO_5041015156" description="Feruloyl esterase C" evidence="11">
    <location>
        <begin position="30"/>
        <end position="360"/>
    </location>
</feature>
<accession>A0A9W4U6Q1</accession>
<feature type="region of interest" description="Disordered" evidence="12">
    <location>
        <begin position="294"/>
        <end position="323"/>
    </location>
</feature>
<feature type="compositionally biased region" description="Low complexity" evidence="12">
    <location>
        <begin position="300"/>
        <end position="311"/>
    </location>
</feature>
<evidence type="ECO:0000256" key="11">
    <source>
        <dbReference type="RuleBase" id="RU367094"/>
    </source>
</evidence>
<dbReference type="InterPro" id="IPR029058">
    <property type="entry name" value="AB_hydrolase_fold"/>
</dbReference>
<dbReference type="SUPFAM" id="SSF53474">
    <property type="entry name" value="alpha/beta-Hydrolases"/>
    <property type="match status" value="1"/>
</dbReference>
<evidence type="ECO:0000256" key="10">
    <source>
        <dbReference type="ARBA" id="ARBA00034075"/>
    </source>
</evidence>
<keyword evidence="3 11" id="KW-0964">Secreted</keyword>
<evidence type="ECO:0000256" key="1">
    <source>
        <dbReference type="ARBA" id="ARBA00004613"/>
    </source>
</evidence>
<dbReference type="InterPro" id="IPR000254">
    <property type="entry name" value="CBD"/>
</dbReference>
<evidence type="ECO:0000256" key="6">
    <source>
        <dbReference type="ARBA" id="ARBA00022801"/>
    </source>
</evidence>
<organism evidence="14 15">
    <name type="scientific">Periconia digitata</name>
    <dbReference type="NCBI Taxonomy" id="1303443"/>
    <lineage>
        <taxon>Eukaryota</taxon>
        <taxon>Fungi</taxon>
        <taxon>Dikarya</taxon>
        <taxon>Ascomycota</taxon>
        <taxon>Pezizomycotina</taxon>
        <taxon>Dothideomycetes</taxon>
        <taxon>Pleosporomycetidae</taxon>
        <taxon>Pleosporales</taxon>
        <taxon>Massarineae</taxon>
        <taxon>Periconiaceae</taxon>
        <taxon>Periconia</taxon>
    </lineage>
</organism>
<dbReference type="GO" id="GO:0045493">
    <property type="term" value="P:xylan catabolic process"/>
    <property type="evidence" value="ECO:0007669"/>
    <property type="project" value="UniProtKB-UniRule"/>
</dbReference>
<dbReference type="Proteomes" id="UP001152607">
    <property type="component" value="Unassembled WGS sequence"/>
</dbReference>
<dbReference type="InterPro" id="IPR035971">
    <property type="entry name" value="CBD_sf"/>
</dbReference>
<dbReference type="SUPFAM" id="SSF57180">
    <property type="entry name" value="Cellulose-binding domain"/>
    <property type="match status" value="1"/>
</dbReference>
<comment type="function">
    <text evidence="9 11">Involved in degradation of plant cell walls. Hydrolyzes the feruloyl-arabinose ester bond in arabinoxylans, and the feruloyl-galactose ester bond in pectin. Active against paranitrophenyl-acetate, methyl ferulate and wheat arabinoxylan.</text>
</comment>
<dbReference type="GO" id="GO:0030600">
    <property type="term" value="F:feruloyl esterase activity"/>
    <property type="evidence" value="ECO:0007669"/>
    <property type="project" value="UniProtKB-UniRule"/>
</dbReference>
<feature type="compositionally biased region" description="Pro residues" evidence="12">
    <location>
        <begin position="312"/>
        <end position="322"/>
    </location>
</feature>
<evidence type="ECO:0000256" key="3">
    <source>
        <dbReference type="ARBA" id="ARBA00022525"/>
    </source>
</evidence>
<evidence type="ECO:0000256" key="4">
    <source>
        <dbReference type="ARBA" id="ARBA00022651"/>
    </source>
</evidence>
<keyword evidence="4 11" id="KW-0858">Xylan degradation</keyword>
<keyword evidence="7 11" id="KW-0119">Carbohydrate metabolism</keyword>
<dbReference type="OrthoDB" id="424610at2759"/>
<dbReference type="PROSITE" id="PS51164">
    <property type="entry name" value="CBM1_2"/>
    <property type="match status" value="1"/>
</dbReference>
<dbReference type="GO" id="GO:0005576">
    <property type="term" value="C:extracellular region"/>
    <property type="evidence" value="ECO:0007669"/>
    <property type="project" value="UniProtKB-SubCell"/>
</dbReference>
<comment type="subcellular location">
    <subcellularLocation>
        <location evidence="1 11">Secreted</location>
    </subcellularLocation>
</comment>
<dbReference type="SMART" id="SM00236">
    <property type="entry name" value="fCBD"/>
    <property type="match status" value="1"/>
</dbReference>
<evidence type="ECO:0000259" key="13">
    <source>
        <dbReference type="PROSITE" id="PS51164"/>
    </source>
</evidence>
<gene>
    <name evidence="14" type="ORF">PDIGIT_LOCUS2402</name>
</gene>
<dbReference type="AlphaFoldDB" id="A0A9W4U6Q1"/>
<dbReference type="Pfam" id="PF00734">
    <property type="entry name" value="CBM_1"/>
    <property type="match status" value="1"/>
</dbReference>
<feature type="signal peptide" evidence="11">
    <location>
        <begin position="1"/>
        <end position="29"/>
    </location>
</feature>